<reference evidence="1" key="1">
    <citation type="submission" date="2020-03" db="EMBL/GenBank/DDBJ databases">
        <title>A high-quality chromosome-level genome assembly of a woody plant with both climbing and erect habits, Rhamnella rubrinervis.</title>
        <authorList>
            <person name="Lu Z."/>
            <person name="Yang Y."/>
            <person name="Zhu X."/>
            <person name="Sun Y."/>
        </authorList>
    </citation>
    <scope>NUCLEOTIDE SEQUENCE</scope>
    <source>
        <strain evidence="1">BYM</strain>
        <tissue evidence="1">Leaf</tissue>
    </source>
</reference>
<comment type="caution">
    <text evidence="1">The sequence shown here is derived from an EMBL/GenBank/DDBJ whole genome shotgun (WGS) entry which is preliminary data.</text>
</comment>
<organism evidence="1 2">
    <name type="scientific">Rhamnella rubrinervis</name>
    <dbReference type="NCBI Taxonomy" id="2594499"/>
    <lineage>
        <taxon>Eukaryota</taxon>
        <taxon>Viridiplantae</taxon>
        <taxon>Streptophyta</taxon>
        <taxon>Embryophyta</taxon>
        <taxon>Tracheophyta</taxon>
        <taxon>Spermatophyta</taxon>
        <taxon>Magnoliopsida</taxon>
        <taxon>eudicotyledons</taxon>
        <taxon>Gunneridae</taxon>
        <taxon>Pentapetalae</taxon>
        <taxon>rosids</taxon>
        <taxon>fabids</taxon>
        <taxon>Rosales</taxon>
        <taxon>Rhamnaceae</taxon>
        <taxon>rhamnoid group</taxon>
        <taxon>Rhamneae</taxon>
        <taxon>Rhamnella</taxon>
    </lineage>
</organism>
<dbReference type="Gene3D" id="1.10.8.430">
    <property type="entry name" value="Helical domain of apoptotic protease-activating factors"/>
    <property type="match status" value="1"/>
</dbReference>
<dbReference type="AlphaFoldDB" id="A0A8K0H0Q5"/>
<dbReference type="InterPro" id="IPR027417">
    <property type="entry name" value="P-loop_NTPase"/>
</dbReference>
<protein>
    <recommendedName>
        <fullName evidence="3">NB-ARC domain-containing protein</fullName>
    </recommendedName>
</protein>
<sequence>MGIEKKVHLMPLSESESWELFVDRFGAGMKVDSDINWIAKSLVEECGGLPLMITSVADHMKGMSDARDWYDVEDEVKRANSGEFESFLANVYKILRGSYENLPDFTAQKCFLYCAMYPQSSKINREELIEKLIINKFVGKETWDEAYRRGHRTLQILEKHCLLEFSEGEHGNRLLSVNKVIRNLASVIINEHPEFVRLPIREKTDITQTKDLLRDYPEFVIFTRTEIADFPKKEHWSQDLSRVSLTTNNVISSPLCEVLSLTNLQTFIGQFDDIEEMMEFVRSWKVGMMYRVELKLHFYSAVVKICENHEESNRLPTPGSVSSLMEFPTGKFQKLKTLSLSLFGLLPNLKTLSVEICDMVQVVHEEETSSTIAPKLEKVFGVWIERKPTEELDRLRSMLMWEKFLWERRSRVMDDGSQVSD</sequence>
<dbReference type="EMBL" id="VOIH02000006">
    <property type="protein sequence ID" value="KAF3443561.1"/>
    <property type="molecule type" value="Genomic_DNA"/>
</dbReference>
<proteinExistence type="predicted"/>
<evidence type="ECO:0008006" key="3">
    <source>
        <dbReference type="Google" id="ProtNLM"/>
    </source>
</evidence>
<dbReference type="GO" id="GO:0098542">
    <property type="term" value="P:defense response to other organism"/>
    <property type="evidence" value="ECO:0007669"/>
    <property type="project" value="TreeGrafter"/>
</dbReference>
<dbReference type="InterPro" id="IPR042197">
    <property type="entry name" value="Apaf_helical"/>
</dbReference>
<gene>
    <name evidence="1" type="ORF">FNV43_RR13248</name>
</gene>
<evidence type="ECO:0000313" key="1">
    <source>
        <dbReference type="EMBL" id="KAF3443561.1"/>
    </source>
</evidence>
<dbReference type="SUPFAM" id="SSF52540">
    <property type="entry name" value="P-loop containing nucleoside triphosphate hydrolases"/>
    <property type="match status" value="1"/>
</dbReference>
<dbReference type="GO" id="GO:0043531">
    <property type="term" value="F:ADP binding"/>
    <property type="evidence" value="ECO:0007669"/>
    <property type="project" value="InterPro"/>
</dbReference>
<dbReference type="Proteomes" id="UP000796880">
    <property type="component" value="Unassembled WGS sequence"/>
</dbReference>
<dbReference type="PANTHER" id="PTHR23155">
    <property type="entry name" value="DISEASE RESISTANCE PROTEIN RP"/>
    <property type="match status" value="1"/>
</dbReference>
<name>A0A8K0H0Q5_9ROSA</name>
<dbReference type="InterPro" id="IPR044974">
    <property type="entry name" value="Disease_R_plants"/>
</dbReference>
<dbReference type="OrthoDB" id="1727490at2759"/>
<accession>A0A8K0H0Q5</accession>
<evidence type="ECO:0000313" key="2">
    <source>
        <dbReference type="Proteomes" id="UP000796880"/>
    </source>
</evidence>
<keyword evidence="2" id="KW-1185">Reference proteome</keyword>
<dbReference type="PANTHER" id="PTHR23155:SF1032">
    <property type="entry name" value="NB-ARC DOMAIN-CONTAINING PROTEIN"/>
    <property type="match status" value="1"/>
</dbReference>